<protein>
    <submittedName>
        <fullName evidence="1">DUF2330 domain-containing protein</fullName>
    </submittedName>
</protein>
<comment type="caution">
    <text evidence="1">The sequence shown here is derived from an EMBL/GenBank/DDBJ whole genome shotgun (WGS) entry which is preliminary data.</text>
</comment>
<dbReference type="EMBL" id="JBBKAJ010000022">
    <property type="protein sequence ID" value="MEJ8634724.1"/>
    <property type="molecule type" value="Genomic_DNA"/>
</dbReference>
<accession>A0ACC6PTH8</accession>
<evidence type="ECO:0000313" key="1">
    <source>
        <dbReference type="EMBL" id="MEJ8634724.1"/>
    </source>
</evidence>
<proteinExistence type="predicted"/>
<dbReference type="Proteomes" id="UP001377168">
    <property type="component" value="Unassembled WGS sequence"/>
</dbReference>
<gene>
    <name evidence="1" type="ORF">WKI67_15120</name>
</gene>
<organism evidence="1 2">
    <name type="scientific">Streptomyces achmelvichensis</name>
    <dbReference type="NCBI Taxonomy" id="3134111"/>
    <lineage>
        <taxon>Bacteria</taxon>
        <taxon>Bacillati</taxon>
        <taxon>Actinomycetota</taxon>
        <taxon>Actinomycetes</taxon>
        <taxon>Kitasatosporales</taxon>
        <taxon>Streptomycetaceae</taxon>
        <taxon>Streptomyces</taxon>
    </lineage>
</organism>
<reference evidence="1" key="1">
    <citation type="submission" date="2024-03" db="EMBL/GenBank/DDBJ databases">
        <title>Novel Streptomyces species of biotechnological and ecological value are a feature of Machair soil.</title>
        <authorList>
            <person name="Prole J.R."/>
            <person name="Goodfellow M."/>
            <person name="Allenby N."/>
            <person name="Ward A.C."/>
        </authorList>
    </citation>
    <scope>NUCLEOTIDE SEQUENCE</scope>
    <source>
        <strain evidence="1">MS2.AVA.5</strain>
    </source>
</reference>
<keyword evidence="2" id="KW-1185">Reference proteome</keyword>
<evidence type="ECO:0000313" key="2">
    <source>
        <dbReference type="Proteomes" id="UP001377168"/>
    </source>
</evidence>
<sequence length="393" mass="43001">MRGNIQEHRRAHLRVRTRGASAGVLRQRVVLVVLALFALQLGSLIAPAYACGCGAMIPDRGSRMAVDRETSVVSWDGRVERIQMRFTVDGDAPEAAWIMPVPTRATVELGDQALFDELERAIEPEERTRRYFWPREGDWPLSDGSAGDSAGAPAPGAGAPGVGVVGRERLGDFDVARLTATDPEALRSWLKTNGFELPDGLETELRPYVRQKWEYVAVRLAPDTEDAVLRGTLDPLTLRFASDRPVYPMRLSRLAKNPQSLGLFVLAAHRMEPQSAIGGDEPEVLFAGAADRSAALDAFTGGGGRFLTALEQEFPRPDRINGDHVLRAAEQDTPFRRVVYEDELLTVGGFPVWLLTVGGGLALVTVIVLLRVRAHRRRPVLPPPPVHAPPPLS</sequence>
<name>A0ACC6PTH8_9ACTN</name>